<dbReference type="EMBL" id="BARU01004590">
    <property type="protein sequence ID" value="GAH21860.1"/>
    <property type="molecule type" value="Genomic_DNA"/>
</dbReference>
<reference evidence="1" key="1">
    <citation type="journal article" date="2014" name="Front. Microbiol.">
        <title>High frequency of phylogenetically diverse reductive dehalogenase-homologous genes in deep subseafloor sedimentary metagenomes.</title>
        <authorList>
            <person name="Kawai M."/>
            <person name="Futagami T."/>
            <person name="Toyoda A."/>
            <person name="Takaki Y."/>
            <person name="Nishi S."/>
            <person name="Hori S."/>
            <person name="Arai W."/>
            <person name="Tsubouchi T."/>
            <person name="Morono Y."/>
            <person name="Uchiyama I."/>
            <person name="Ito T."/>
            <person name="Fujiyama A."/>
            <person name="Inagaki F."/>
            <person name="Takami H."/>
        </authorList>
    </citation>
    <scope>NUCLEOTIDE SEQUENCE</scope>
    <source>
        <strain evidence="1">Expedition CK06-06</strain>
    </source>
</reference>
<protein>
    <submittedName>
        <fullName evidence="1">Uncharacterized protein</fullName>
    </submittedName>
</protein>
<organism evidence="1">
    <name type="scientific">marine sediment metagenome</name>
    <dbReference type="NCBI Taxonomy" id="412755"/>
    <lineage>
        <taxon>unclassified sequences</taxon>
        <taxon>metagenomes</taxon>
        <taxon>ecological metagenomes</taxon>
    </lineage>
</organism>
<dbReference type="AlphaFoldDB" id="X1END0"/>
<comment type="caution">
    <text evidence="1">The sequence shown here is derived from an EMBL/GenBank/DDBJ whole genome shotgun (WGS) entry which is preliminary data.</text>
</comment>
<evidence type="ECO:0000313" key="1">
    <source>
        <dbReference type="EMBL" id="GAH21860.1"/>
    </source>
</evidence>
<accession>X1END0</accession>
<gene>
    <name evidence="1" type="ORF">S03H2_09146</name>
</gene>
<feature type="non-terminal residue" evidence="1">
    <location>
        <position position="42"/>
    </location>
</feature>
<sequence length="42" mass="4584">MIIVEGTSIDQFFSVEFVKAISSLSEIVHKEGSGIVIQLFQG</sequence>
<proteinExistence type="predicted"/>
<name>X1END0_9ZZZZ</name>